<dbReference type="InterPro" id="IPR006026">
    <property type="entry name" value="Peptidase_Metallo"/>
</dbReference>
<evidence type="ECO:0000259" key="9">
    <source>
        <dbReference type="PROSITE" id="PS51864"/>
    </source>
</evidence>
<evidence type="ECO:0000313" key="11">
    <source>
        <dbReference type="Proteomes" id="UP001497482"/>
    </source>
</evidence>
<protein>
    <recommendedName>
        <fullName evidence="7">Metalloendopeptidase</fullName>
        <ecNumber evidence="7">3.4.24.-</ecNumber>
    </recommendedName>
</protein>
<evidence type="ECO:0000313" key="10">
    <source>
        <dbReference type="EMBL" id="CAL1594854.1"/>
    </source>
</evidence>
<dbReference type="EMBL" id="OZ035842">
    <property type="protein sequence ID" value="CAL1594854.1"/>
    <property type="molecule type" value="Genomic_DNA"/>
</dbReference>
<dbReference type="GO" id="GO:0004222">
    <property type="term" value="F:metalloendopeptidase activity"/>
    <property type="evidence" value="ECO:0007669"/>
    <property type="project" value="UniProtKB-UniRule"/>
</dbReference>
<keyword evidence="1 6" id="KW-0645">Protease</keyword>
<dbReference type="Gene3D" id="3.40.390.10">
    <property type="entry name" value="Collagenase (Catalytic Domain)"/>
    <property type="match status" value="1"/>
</dbReference>
<reference evidence="10 11" key="1">
    <citation type="submission" date="2024-04" db="EMBL/GenBank/DDBJ databases">
        <authorList>
            <person name="Waldvogel A.-M."/>
            <person name="Schoenle A."/>
        </authorList>
    </citation>
    <scope>NUCLEOTIDE SEQUENCE [LARGE SCALE GENOMIC DNA]</scope>
</reference>
<evidence type="ECO:0000256" key="1">
    <source>
        <dbReference type="ARBA" id="ARBA00022670"/>
    </source>
</evidence>
<evidence type="ECO:0000256" key="5">
    <source>
        <dbReference type="ARBA" id="ARBA00023049"/>
    </source>
</evidence>
<keyword evidence="11" id="KW-1185">Reference proteome</keyword>
<sequence length="217" mass="25094">MVGACRCSSHSAPPARPDDVIDDVTDDNESVSDIIAKANKDIESAMTEGDVKSDGRRNALHCSSCKWPKYGKYVSIYYHFSNKYSECWSYIGRVLYYRRQSLSLSSACLTTATVQHELFHALGFTHEHSRSDRDDHVTVHYENILPDKKHNFKKYRTNNLYTPYDFDSVMQYQNWAWTSNREMTLTSKENPKLMLGIAKSASDNDFLRVNRYYKCPV</sequence>
<keyword evidence="3 6" id="KW-0378">Hydrolase</keyword>
<dbReference type="GO" id="GO:0006508">
    <property type="term" value="P:proteolysis"/>
    <property type="evidence" value="ECO:0007669"/>
    <property type="project" value="UniProtKB-KW"/>
</dbReference>
<dbReference type="AlphaFoldDB" id="A0AAV2KYW6"/>
<dbReference type="GO" id="GO:0008270">
    <property type="term" value="F:zinc ion binding"/>
    <property type="evidence" value="ECO:0007669"/>
    <property type="project" value="UniProtKB-UniRule"/>
</dbReference>
<dbReference type="Proteomes" id="UP001497482">
    <property type="component" value="Chromosome 20"/>
</dbReference>
<keyword evidence="2 6" id="KW-0479">Metal-binding</keyword>
<dbReference type="EC" id="3.4.24.-" evidence="7"/>
<feature type="active site" evidence="6">
    <location>
        <position position="117"/>
    </location>
</feature>
<dbReference type="PRINTS" id="PR00480">
    <property type="entry name" value="ASTACIN"/>
</dbReference>
<feature type="binding site" evidence="6">
    <location>
        <position position="126"/>
    </location>
    <ligand>
        <name>Zn(2+)</name>
        <dbReference type="ChEBI" id="CHEBI:29105"/>
        <note>catalytic</note>
    </ligand>
</feature>
<evidence type="ECO:0000256" key="6">
    <source>
        <dbReference type="PROSITE-ProRule" id="PRU01211"/>
    </source>
</evidence>
<dbReference type="InterPro" id="IPR024079">
    <property type="entry name" value="MetalloPept_cat_dom_sf"/>
</dbReference>
<feature type="binding site" evidence="6">
    <location>
        <position position="120"/>
    </location>
    <ligand>
        <name>Zn(2+)</name>
        <dbReference type="ChEBI" id="CHEBI:29105"/>
        <note>catalytic</note>
    </ligand>
</feature>
<dbReference type="InterPro" id="IPR001506">
    <property type="entry name" value="Peptidase_M12A"/>
</dbReference>
<feature type="region of interest" description="Disordered" evidence="8">
    <location>
        <begin position="1"/>
        <end position="21"/>
    </location>
</feature>
<evidence type="ECO:0000256" key="3">
    <source>
        <dbReference type="ARBA" id="ARBA00022801"/>
    </source>
</evidence>
<comment type="caution">
    <text evidence="6">Lacks conserved residue(s) required for the propagation of feature annotation.</text>
</comment>
<dbReference type="SUPFAM" id="SSF55486">
    <property type="entry name" value="Metalloproteases ('zincins'), catalytic domain"/>
    <property type="match status" value="1"/>
</dbReference>
<gene>
    <name evidence="10" type="ORF">KC01_LOCUS23775</name>
</gene>
<feature type="domain" description="Peptidase M12A" evidence="9">
    <location>
        <begin position="1"/>
        <end position="216"/>
    </location>
</feature>
<evidence type="ECO:0000256" key="4">
    <source>
        <dbReference type="ARBA" id="ARBA00022833"/>
    </source>
</evidence>
<feature type="binding site" evidence="6">
    <location>
        <position position="116"/>
    </location>
    <ligand>
        <name>Zn(2+)</name>
        <dbReference type="ChEBI" id="CHEBI:29105"/>
        <note>catalytic</note>
    </ligand>
</feature>
<dbReference type="Pfam" id="PF01400">
    <property type="entry name" value="Astacin"/>
    <property type="match status" value="1"/>
</dbReference>
<evidence type="ECO:0000256" key="7">
    <source>
        <dbReference type="RuleBase" id="RU361183"/>
    </source>
</evidence>
<proteinExistence type="predicted"/>
<evidence type="ECO:0000256" key="2">
    <source>
        <dbReference type="ARBA" id="ARBA00022723"/>
    </source>
</evidence>
<comment type="cofactor">
    <cofactor evidence="6 7">
        <name>Zn(2+)</name>
        <dbReference type="ChEBI" id="CHEBI:29105"/>
    </cofactor>
    <text evidence="6 7">Binds 1 zinc ion per subunit.</text>
</comment>
<dbReference type="PANTHER" id="PTHR10127">
    <property type="entry name" value="DISCOIDIN, CUB, EGF, LAMININ , AND ZINC METALLOPROTEASE DOMAIN CONTAINING"/>
    <property type="match status" value="1"/>
</dbReference>
<dbReference type="PANTHER" id="PTHR10127:SF780">
    <property type="entry name" value="METALLOENDOPEPTIDASE"/>
    <property type="match status" value="1"/>
</dbReference>
<organism evidence="10 11">
    <name type="scientific">Knipowitschia caucasica</name>
    <name type="common">Caucasian dwarf goby</name>
    <name type="synonym">Pomatoschistus caucasicus</name>
    <dbReference type="NCBI Taxonomy" id="637954"/>
    <lineage>
        <taxon>Eukaryota</taxon>
        <taxon>Metazoa</taxon>
        <taxon>Chordata</taxon>
        <taxon>Craniata</taxon>
        <taxon>Vertebrata</taxon>
        <taxon>Euteleostomi</taxon>
        <taxon>Actinopterygii</taxon>
        <taxon>Neopterygii</taxon>
        <taxon>Teleostei</taxon>
        <taxon>Neoteleostei</taxon>
        <taxon>Acanthomorphata</taxon>
        <taxon>Gobiaria</taxon>
        <taxon>Gobiiformes</taxon>
        <taxon>Gobioidei</taxon>
        <taxon>Gobiidae</taxon>
        <taxon>Gobiinae</taxon>
        <taxon>Knipowitschia</taxon>
    </lineage>
</organism>
<dbReference type="PROSITE" id="PS51864">
    <property type="entry name" value="ASTACIN"/>
    <property type="match status" value="1"/>
</dbReference>
<accession>A0AAV2KYW6</accession>
<keyword evidence="4 6" id="KW-0862">Zinc</keyword>
<evidence type="ECO:0000256" key="8">
    <source>
        <dbReference type="SAM" id="MobiDB-lite"/>
    </source>
</evidence>
<keyword evidence="5 6" id="KW-0482">Metalloprotease</keyword>
<name>A0AAV2KYW6_KNICA</name>
<dbReference type="SMART" id="SM00235">
    <property type="entry name" value="ZnMc"/>
    <property type="match status" value="1"/>
</dbReference>